<feature type="compositionally biased region" description="Low complexity" evidence="1">
    <location>
        <begin position="247"/>
        <end position="311"/>
    </location>
</feature>
<feature type="compositionally biased region" description="Polar residues" evidence="1">
    <location>
        <begin position="396"/>
        <end position="406"/>
    </location>
</feature>
<keyword evidence="2" id="KW-0812">Transmembrane</keyword>
<feature type="chain" id="PRO_5004504668" description="LPXTG-domain-containing protein cell wall anchor domain" evidence="3">
    <location>
        <begin position="30"/>
        <end position="516"/>
    </location>
</feature>
<evidence type="ECO:0000256" key="1">
    <source>
        <dbReference type="SAM" id="MobiDB-lite"/>
    </source>
</evidence>
<dbReference type="EMBL" id="ATBY01000013">
    <property type="protein sequence ID" value="EPD69370.1"/>
    <property type="molecule type" value="Genomic_DNA"/>
</dbReference>
<keyword evidence="3" id="KW-0732">Signal</keyword>
<dbReference type="RefSeq" id="WP_016458000.1">
    <property type="nucleotide sequence ID" value="NZ_KE150446.1"/>
</dbReference>
<comment type="caution">
    <text evidence="4">The sequence shown here is derived from an EMBL/GenBank/DDBJ whole genome shotgun (WGS) entry which is preliminary data.</text>
</comment>
<feature type="compositionally biased region" description="Basic residues" evidence="1">
    <location>
        <begin position="471"/>
        <end position="480"/>
    </location>
</feature>
<feature type="compositionally biased region" description="Pro residues" evidence="1">
    <location>
        <begin position="338"/>
        <end position="350"/>
    </location>
</feature>
<evidence type="ECO:0008006" key="6">
    <source>
        <dbReference type="Google" id="ProtNLM"/>
    </source>
</evidence>
<feature type="compositionally biased region" description="Low complexity" evidence="1">
    <location>
        <begin position="351"/>
        <end position="363"/>
    </location>
</feature>
<protein>
    <recommendedName>
        <fullName evidence="6">LPXTG-domain-containing protein cell wall anchor domain</fullName>
    </recommendedName>
</protein>
<dbReference type="Proteomes" id="UP000014408">
    <property type="component" value="Unassembled WGS sequence"/>
</dbReference>
<gene>
    <name evidence="4" type="ORF">HMPREF1219_01241</name>
</gene>
<feature type="region of interest" description="Disordered" evidence="1">
    <location>
        <begin position="391"/>
        <end position="488"/>
    </location>
</feature>
<proteinExistence type="predicted"/>
<name>S2Z563_9CORY</name>
<sequence length="516" mass="52151">MAHKKTVAVVMAAALSVTGAVFVPSPALAAYATQGTEKSGKDVFWLDFAGLRGPDGKLIPGKEVTVPGLDGYTVTVKVGKDSKTVGVDKRALAFEIPGEPTLVGSDAKVELTVTLTKDGKPEPLTLVVPDVSQDVKVTTSAGDWRAHALDISGKRLGSKSFSALPRPATPDTPLVATENKDNSTTLTLELGKDNQKMMVGVLKERPADAAAPVDPIAELGRGFADLNKALEPLVVAPASVPSAVSAAPSAAASSSETTTTTAPSSTETTTSEPTPTESSSATTSSSATVTSSAEPSPAPAESSSASAATPVPDTPMSEETTTTTSTTTTTTTTKEVPSPAPTSTPRPTKPAKPAGSSAASDSEAIIGTVVGLLVTGGMVAGLAGGTLNKALAPSKPSGNNDGTSKTGPQQKKPKVTVKQPGGGDSLTLAELKQQTSATKPLTSNTKKTTTKTKVSAKSGQKKPKISVGKSSSKKKSTSKKKLADTGAPVGLPVGIASLLIMSGLILLGVRQTRRQI</sequence>
<keyword evidence="2" id="KW-0472">Membrane</keyword>
<organism evidence="4 5">
    <name type="scientific">Corynebacterium pyruviciproducens ATCC BAA-1742</name>
    <dbReference type="NCBI Taxonomy" id="1125779"/>
    <lineage>
        <taxon>Bacteria</taxon>
        <taxon>Bacillati</taxon>
        <taxon>Actinomycetota</taxon>
        <taxon>Actinomycetes</taxon>
        <taxon>Mycobacteriales</taxon>
        <taxon>Corynebacteriaceae</taxon>
        <taxon>Corynebacterium</taxon>
    </lineage>
</organism>
<evidence type="ECO:0000256" key="3">
    <source>
        <dbReference type="SAM" id="SignalP"/>
    </source>
</evidence>
<feature type="compositionally biased region" description="Low complexity" evidence="1">
    <location>
        <begin position="438"/>
        <end position="458"/>
    </location>
</feature>
<dbReference type="STRING" id="1125779.HMPREF1219_01241"/>
<reference evidence="4 5" key="1">
    <citation type="submission" date="2013-05" db="EMBL/GenBank/DDBJ databases">
        <title>The Genome Sequence of Corynebacterium pyruviciproducens 1773O (ATCC BAA-1742).</title>
        <authorList>
            <consortium name="The Broad Institute Genomics Platform"/>
            <person name="Earl A."/>
            <person name="Ward D."/>
            <person name="Feldgarden M."/>
            <person name="Gevers D."/>
            <person name="Tong J."/>
            <person name="Walker B."/>
            <person name="Young S."/>
            <person name="Zeng Q."/>
            <person name="Gargeya S."/>
            <person name="Fitzgerald M."/>
            <person name="Haas B."/>
            <person name="Abouelleil A."/>
            <person name="Allen A.W."/>
            <person name="Alvarado L."/>
            <person name="Arachchi H.M."/>
            <person name="Berlin A.M."/>
            <person name="Chapman S.B."/>
            <person name="Gainer-Dewar J."/>
            <person name="Goldberg J."/>
            <person name="Griggs A."/>
            <person name="Gujja S."/>
            <person name="Hansen M."/>
            <person name="Howarth C."/>
            <person name="Imamovic A."/>
            <person name="Ireland A."/>
            <person name="Larimer J."/>
            <person name="McCowan C."/>
            <person name="Murphy C."/>
            <person name="Pearson M."/>
            <person name="Poon T.W."/>
            <person name="Priest M."/>
            <person name="Roberts A."/>
            <person name="Saif S."/>
            <person name="Shea T."/>
            <person name="Sisk P."/>
            <person name="Sykes S."/>
            <person name="Wortman J."/>
            <person name="Nusbaum C."/>
            <person name="Birren B."/>
        </authorList>
    </citation>
    <scope>NUCLEOTIDE SEQUENCE [LARGE SCALE GENOMIC DNA]</scope>
    <source>
        <strain evidence="4 5">ATCC BAA-1742</strain>
    </source>
</reference>
<dbReference type="AlphaFoldDB" id="S2Z563"/>
<dbReference type="eggNOG" id="ENOG5031KWC">
    <property type="taxonomic scope" value="Bacteria"/>
</dbReference>
<feature type="signal peptide" evidence="3">
    <location>
        <begin position="1"/>
        <end position="29"/>
    </location>
</feature>
<feature type="region of interest" description="Disordered" evidence="1">
    <location>
        <begin position="247"/>
        <end position="363"/>
    </location>
</feature>
<evidence type="ECO:0000313" key="5">
    <source>
        <dbReference type="Proteomes" id="UP000014408"/>
    </source>
</evidence>
<keyword evidence="5" id="KW-1185">Reference proteome</keyword>
<dbReference type="PATRIC" id="fig|1125779.3.peg.1217"/>
<keyword evidence="2" id="KW-1133">Transmembrane helix</keyword>
<feature type="compositionally biased region" description="Low complexity" evidence="1">
    <location>
        <begin position="320"/>
        <end position="333"/>
    </location>
</feature>
<evidence type="ECO:0000313" key="4">
    <source>
        <dbReference type="EMBL" id="EPD69370.1"/>
    </source>
</evidence>
<dbReference type="HOGENOM" id="CLU_475478_0_0_11"/>
<evidence type="ECO:0000256" key="2">
    <source>
        <dbReference type="SAM" id="Phobius"/>
    </source>
</evidence>
<feature type="transmembrane region" description="Helical" evidence="2">
    <location>
        <begin position="489"/>
        <end position="509"/>
    </location>
</feature>
<accession>S2Z563</accession>